<feature type="region of interest" description="Disordered" evidence="1">
    <location>
        <begin position="1"/>
        <end position="74"/>
    </location>
</feature>
<feature type="compositionally biased region" description="Basic and acidic residues" evidence="1">
    <location>
        <begin position="42"/>
        <end position="55"/>
    </location>
</feature>
<evidence type="ECO:0000313" key="2">
    <source>
        <dbReference type="EMBL" id="RZF34200.1"/>
    </source>
</evidence>
<feature type="region of interest" description="Disordered" evidence="1">
    <location>
        <begin position="201"/>
        <end position="258"/>
    </location>
</feature>
<protein>
    <submittedName>
        <fullName evidence="2">Uncharacterized protein</fullName>
    </submittedName>
</protein>
<dbReference type="STRING" id="195883.A0A482WLK5"/>
<accession>A0A482WLK5</accession>
<feature type="compositionally biased region" description="Acidic residues" evidence="1">
    <location>
        <begin position="134"/>
        <end position="143"/>
    </location>
</feature>
<feature type="compositionally biased region" description="Basic and acidic residues" evidence="1">
    <location>
        <begin position="225"/>
        <end position="237"/>
    </location>
</feature>
<feature type="compositionally biased region" description="Basic residues" evidence="1">
    <location>
        <begin position="24"/>
        <end position="37"/>
    </location>
</feature>
<comment type="caution">
    <text evidence="2">The sequence shown here is derived from an EMBL/GenBank/DDBJ whole genome shotgun (WGS) entry which is preliminary data.</text>
</comment>
<dbReference type="Proteomes" id="UP000291343">
    <property type="component" value="Unassembled WGS sequence"/>
</dbReference>
<feature type="compositionally biased region" description="Basic residues" evidence="1">
    <location>
        <begin position="149"/>
        <end position="158"/>
    </location>
</feature>
<dbReference type="AlphaFoldDB" id="A0A482WLK5"/>
<sequence length="276" mass="31189">MPPKKSKTSKKEDVPSTDQSGSKRAAKSKTTVKKKGKGQGVSERDWSDDENKPKIDLLAAKSDESGSDDSDVPLAEIAARKKKIQNSKIQMKEEDDCNNKDEVQDTNKIHFELPSTVAIRRKTFVIQNRHDNYPDIDSEDDVETEKPCKKTTKKGKKNNKVDDISVQLSKVQISKENEKNTDSEEEMPGFDLNETYAVGAHVEPEIPDTTTEKKLTHKKKKKLKKEMEYQKKMETTTKKGGQGQSDLGENFTVSQTKKSVRQLQALQKAVDIKLHR</sequence>
<reference evidence="2 3" key="1">
    <citation type="journal article" date="2017" name="Gigascience">
        <title>Genome sequence of the small brown planthopper, Laodelphax striatellus.</title>
        <authorList>
            <person name="Zhu J."/>
            <person name="Jiang F."/>
            <person name="Wang X."/>
            <person name="Yang P."/>
            <person name="Bao Y."/>
            <person name="Zhao W."/>
            <person name="Wang W."/>
            <person name="Lu H."/>
            <person name="Wang Q."/>
            <person name="Cui N."/>
            <person name="Li J."/>
            <person name="Chen X."/>
            <person name="Luo L."/>
            <person name="Yu J."/>
            <person name="Kang L."/>
            <person name="Cui F."/>
        </authorList>
    </citation>
    <scope>NUCLEOTIDE SEQUENCE [LARGE SCALE GENOMIC DNA]</scope>
    <source>
        <strain evidence="2">Lst14</strain>
    </source>
</reference>
<organism evidence="2 3">
    <name type="scientific">Laodelphax striatellus</name>
    <name type="common">Small brown planthopper</name>
    <name type="synonym">Delphax striatella</name>
    <dbReference type="NCBI Taxonomy" id="195883"/>
    <lineage>
        <taxon>Eukaryota</taxon>
        <taxon>Metazoa</taxon>
        <taxon>Ecdysozoa</taxon>
        <taxon>Arthropoda</taxon>
        <taxon>Hexapoda</taxon>
        <taxon>Insecta</taxon>
        <taxon>Pterygota</taxon>
        <taxon>Neoptera</taxon>
        <taxon>Paraneoptera</taxon>
        <taxon>Hemiptera</taxon>
        <taxon>Auchenorrhyncha</taxon>
        <taxon>Fulgoroidea</taxon>
        <taxon>Delphacidae</taxon>
        <taxon>Criomorphinae</taxon>
        <taxon>Laodelphax</taxon>
    </lineage>
</organism>
<feature type="compositionally biased region" description="Basic residues" evidence="1">
    <location>
        <begin position="215"/>
        <end position="224"/>
    </location>
</feature>
<feature type="region of interest" description="Disordered" evidence="1">
    <location>
        <begin position="131"/>
        <end position="189"/>
    </location>
</feature>
<keyword evidence="3" id="KW-1185">Reference proteome</keyword>
<gene>
    <name evidence="2" type="ORF">LSTR_LSTR003610</name>
</gene>
<evidence type="ECO:0000256" key="1">
    <source>
        <dbReference type="SAM" id="MobiDB-lite"/>
    </source>
</evidence>
<feature type="compositionally biased region" description="Basic and acidic residues" evidence="1">
    <location>
        <begin position="173"/>
        <end position="182"/>
    </location>
</feature>
<dbReference type="EMBL" id="QKKF02032524">
    <property type="protein sequence ID" value="RZF34200.1"/>
    <property type="molecule type" value="Genomic_DNA"/>
</dbReference>
<dbReference type="InParanoid" id="A0A482WLK5"/>
<name>A0A482WLK5_LAOST</name>
<feature type="compositionally biased region" description="Polar residues" evidence="1">
    <location>
        <begin position="244"/>
        <end position="258"/>
    </location>
</feature>
<proteinExistence type="predicted"/>
<evidence type="ECO:0000313" key="3">
    <source>
        <dbReference type="Proteomes" id="UP000291343"/>
    </source>
</evidence>